<evidence type="ECO:0000313" key="5">
    <source>
        <dbReference type="Proteomes" id="UP000041254"/>
    </source>
</evidence>
<dbReference type="Gene3D" id="1.10.238.10">
    <property type="entry name" value="EF-hand"/>
    <property type="match status" value="1"/>
</dbReference>
<feature type="domain" description="EF-hand" evidence="3">
    <location>
        <begin position="54"/>
        <end position="89"/>
    </location>
</feature>
<dbReference type="AlphaFoldDB" id="A0A0G4GH75"/>
<name>A0A0G4GH75_VITBC</name>
<dbReference type="Proteomes" id="UP000041254">
    <property type="component" value="Unassembled WGS sequence"/>
</dbReference>
<proteinExistence type="predicted"/>
<evidence type="ECO:0000256" key="2">
    <source>
        <dbReference type="SAM" id="MobiDB-lite"/>
    </source>
</evidence>
<dbReference type="InterPro" id="IPR002048">
    <property type="entry name" value="EF_hand_dom"/>
</dbReference>
<dbReference type="InParanoid" id="A0A0G4GH75"/>
<reference evidence="4 5" key="1">
    <citation type="submission" date="2014-11" db="EMBL/GenBank/DDBJ databases">
        <authorList>
            <person name="Zhu J."/>
            <person name="Qi W."/>
            <person name="Song R."/>
        </authorList>
    </citation>
    <scope>NUCLEOTIDE SEQUENCE [LARGE SCALE GENOMIC DNA]</scope>
</reference>
<dbReference type="EMBL" id="CDMY01000661">
    <property type="protein sequence ID" value="CEM28826.1"/>
    <property type="molecule type" value="Genomic_DNA"/>
</dbReference>
<feature type="coiled-coil region" evidence="1">
    <location>
        <begin position="219"/>
        <end position="246"/>
    </location>
</feature>
<sequence>MENADGYIDYLPFVEAAPMVISALQERREAYEPRGLPAAEVTDEAIILCFGLEETTRLIEESFRNVDSAGTGMLTRHEFRQCIEQRSDRFSPQEVTMLMQMVEEEEDGRMPYSGIFGQLQKLRRDAFHNALVETDLRGLRPPRAAHQEGAYKLPSQVTYDFKLPIWTIRDILFNASQLCLSRIQIHVLLSILMPDPYGQVDCRSFLRVACTAISQLFDTQRFRELADQLAREKADEQERAELEELQGLTGGVRLKSRHVEEDEESDEERGAAPDRETVEKNLIHLFNVLDEKRRGTIDVGQLLLALRKGEDANA</sequence>
<feature type="region of interest" description="Disordered" evidence="2">
    <location>
        <begin position="256"/>
        <end position="276"/>
    </location>
</feature>
<dbReference type="GO" id="GO:0005509">
    <property type="term" value="F:calcium ion binding"/>
    <property type="evidence" value="ECO:0007669"/>
    <property type="project" value="InterPro"/>
</dbReference>
<protein>
    <recommendedName>
        <fullName evidence="3">EF-hand domain-containing protein</fullName>
    </recommendedName>
</protein>
<gene>
    <name evidence="4" type="ORF">Vbra_22282</name>
</gene>
<dbReference type="SUPFAM" id="SSF47473">
    <property type="entry name" value="EF-hand"/>
    <property type="match status" value="1"/>
</dbReference>
<dbReference type="InterPro" id="IPR011992">
    <property type="entry name" value="EF-hand-dom_pair"/>
</dbReference>
<keyword evidence="1" id="KW-0175">Coiled coil</keyword>
<accession>A0A0G4GH75</accession>
<organism evidence="4 5">
    <name type="scientific">Vitrella brassicaformis (strain CCMP3155)</name>
    <dbReference type="NCBI Taxonomy" id="1169540"/>
    <lineage>
        <taxon>Eukaryota</taxon>
        <taxon>Sar</taxon>
        <taxon>Alveolata</taxon>
        <taxon>Colpodellida</taxon>
        <taxon>Vitrellaceae</taxon>
        <taxon>Vitrella</taxon>
    </lineage>
</organism>
<evidence type="ECO:0000259" key="3">
    <source>
        <dbReference type="PROSITE" id="PS50222"/>
    </source>
</evidence>
<keyword evidence="5" id="KW-1185">Reference proteome</keyword>
<feature type="non-terminal residue" evidence="4">
    <location>
        <position position="314"/>
    </location>
</feature>
<dbReference type="PROSITE" id="PS50222">
    <property type="entry name" value="EF_HAND_2"/>
    <property type="match status" value="1"/>
</dbReference>
<evidence type="ECO:0000256" key="1">
    <source>
        <dbReference type="SAM" id="Coils"/>
    </source>
</evidence>
<evidence type="ECO:0000313" key="4">
    <source>
        <dbReference type="EMBL" id="CEM28826.1"/>
    </source>
</evidence>
<dbReference type="OrthoDB" id="329772at2759"/>